<dbReference type="InterPro" id="IPR006703">
    <property type="entry name" value="G_AIG1"/>
</dbReference>
<dbReference type="FunFam" id="3.40.50.300:FF:000366">
    <property type="entry name" value="GTPase, IMAP family member 2"/>
    <property type="match status" value="1"/>
</dbReference>
<reference evidence="6" key="3">
    <citation type="submission" date="2025-08" db="UniProtKB">
        <authorList>
            <consortium name="Ensembl"/>
        </authorList>
    </citation>
    <scope>IDENTIFICATION</scope>
</reference>
<dbReference type="Gene3D" id="3.40.50.300">
    <property type="entry name" value="P-loop containing nucleotide triphosphate hydrolases"/>
    <property type="match status" value="1"/>
</dbReference>
<gene>
    <name evidence="6" type="primary">PRKAR1B</name>
</gene>
<keyword evidence="7" id="KW-1185">Reference proteome</keyword>
<dbReference type="InterPro" id="IPR027417">
    <property type="entry name" value="P-loop_NTPase"/>
</dbReference>
<dbReference type="CDD" id="cd01852">
    <property type="entry name" value="AIG1"/>
    <property type="match status" value="1"/>
</dbReference>
<dbReference type="AlphaFoldDB" id="A0AAX7SNE5"/>
<name>A0AAX7SNE5_ASTCA</name>
<reference evidence="6 7" key="1">
    <citation type="submission" date="2018-05" db="EMBL/GenBank/DDBJ databases">
        <authorList>
            <person name="Datahose"/>
        </authorList>
    </citation>
    <scope>NUCLEOTIDE SEQUENCE</scope>
</reference>
<dbReference type="Proteomes" id="UP000265100">
    <property type="component" value="Chromosome 9"/>
</dbReference>
<sequence>MVKETDEAKTSGATSKSDSGLRTVTVNVTVEVKCAVATSESGVRTVIIKEIVEVKSAEASFKSDPDLRIVMIGKTGVGKSAVGNTILGKKLFKSRPSSESVTETCETGETQLEERKIYVIDTPGILDTGKPAEMIEKEIVRCFEVSSPGPHVFLLVLQVGRFTTEEKNSVEALLELFGPKAQHYMIVLFTHGDDLEDQEITIQQYVREAKPELREVIQGCGNRFHVFNNRSKDRKQVEELIKKIDDLVAGRGGTYYTNAMFREVEERKQKQPDRESEEYKFLSQLLITHLISMCDNCKCPE</sequence>
<dbReference type="InterPro" id="IPR045058">
    <property type="entry name" value="GIMA/IAN/Toc"/>
</dbReference>
<feature type="domain" description="AIG1-type G" evidence="5">
    <location>
        <begin position="64"/>
        <end position="265"/>
    </location>
</feature>
<accession>A0AAX7SNE5</accession>
<dbReference type="GO" id="GO:0005525">
    <property type="term" value="F:GTP binding"/>
    <property type="evidence" value="ECO:0007669"/>
    <property type="project" value="UniProtKB-KW"/>
</dbReference>
<reference evidence="7" key="2">
    <citation type="submission" date="2023-03" db="EMBL/GenBank/DDBJ databases">
        <authorList>
            <consortium name="Wellcome Sanger Institute Data Sharing"/>
        </authorList>
    </citation>
    <scope>NUCLEOTIDE SEQUENCE [LARGE SCALE GENOMIC DNA]</scope>
</reference>
<dbReference type="GeneTree" id="ENSGT01120000271858"/>
<dbReference type="SUPFAM" id="SSF52540">
    <property type="entry name" value="P-loop containing nucleoside triphosphate hydrolases"/>
    <property type="match status" value="1"/>
</dbReference>
<proteinExistence type="inferred from homology"/>
<evidence type="ECO:0000256" key="1">
    <source>
        <dbReference type="ARBA" id="ARBA00008535"/>
    </source>
</evidence>
<evidence type="ECO:0000313" key="7">
    <source>
        <dbReference type="Proteomes" id="UP000265100"/>
    </source>
</evidence>
<evidence type="ECO:0000256" key="2">
    <source>
        <dbReference type="ARBA" id="ARBA00022741"/>
    </source>
</evidence>
<keyword evidence="2" id="KW-0547">Nucleotide-binding</keyword>
<dbReference type="PANTHER" id="PTHR10903:SF112">
    <property type="entry name" value="SI:CH211-113E8.5"/>
    <property type="match status" value="1"/>
</dbReference>
<organism evidence="6 7">
    <name type="scientific">Astatotilapia calliptera</name>
    <name type="common">Eastern happy</name>
    <name type="synonym">Chromis callipterus</name>
    <dbReference type="NCBI Taxonomy" id="8154"/>
    <lineage>
        <taxon>Eukaryota</taxon>
        <taxon>Metazoa</taxon>
        <taxon>Chordata</taxon>
        <taxon>Craniata</taxon>
        <taxon>Vertebrata</taxon>
        <taxon>Euteleostomi</taxon>
        <taxon>Actinopterygii</taxon>
        <taxon>Neopterygii</taxon>
        <taxon>Teleostei</taxon>
        <taxon>Neoteleostei</taxon>
        <taxon>Acanthomorphata</taxon>
        <taxon>Ovalentaria</taxon>
        <taxon>Cichlomorphae</taxon>
        <taxon>Cichliformes</taxon>
        <taxon>Cichlidae</taxon>
        <taxon>African cichlids</taxon>
        <taxon>Pseudocrenilabrinae</taxon>
        <taxon>Haplochromini</taxon>
        <taxon>Astatotilapia</taxon>
    </lineage>
</organism>
<dbReference type="Ensembl" id="ENSACLT00000089085.1">
    <property type="protein sequence ID" value="ENSACLP00000046064.1"/>
    <property type="gene ID" value="ENSACLG00000038072.1"/>
</dbReference>
<keyword evidence="3" id="KW-0342">GTP-binding</keyword>
<reference evidence="6" key="4">
    <citation type="submission" date="2025-09" db="UniProtKB">
        <authorList>
            <consortium name="Ensembl"/>
        </authorList>
    </citation>
    <scope>IDENTIFICATION</scope>
</reference>
<evidence type="ECO:0000256" key="4">
    <source>
        <dbReference type="SAM" id="MobiDB-lite"/>
    </source>
</evidence>
<protein>
    <recommendedName>
        <fullName evidence="5">AIG1-type G domain-containing protein</fullName>
    </recommendedName>
</protein>
<evidence type="ECO:0000313" key="6">
    <source>
        <dbReference type="Ensembl" id="ENSACLP00000046064.1"/>
    </source>
</evidence>
<feature type="region of interest" description="Disordered" evidence="4">
    <location>
        <begin position="1"/>
        <end position="20"/>
    </location>
</feature>
<dbReference type="Pfam" id="PF04548">
    <property type="entry name" value="AIG1"/>
    <property type="match status" value="1"/>
</dbReference>
<comment type="similarity">
    <text evidence="1">Belongs to the TRAFAC class TrmE-Era-EngA-EngB-Septin-like GTPase superfamily. AIG1/Toc34/Toc159-like paraseptin GTPase family. IAN subfamily.</text>
</comment>
<feature type="compositionally biased region" description="Polar residues" evidence="4">
    <location>
        <begin position="11"/>
        <end position="20"/>
    </location>
</feature>
<dbReference type="PANTHER" id="PTHR10903">
    <property type="entry name" value="GTPASE, IMAP FAMILY MEMBER-RELATED"/>
    <property type="match status" value="1"/>
</dbReference>
<dbReference type="PROSITE" id="PS51720">
    <property type="entry name" value="G_AIG1"/>
    <property type="match status" value="1"/>
</dbReference>
<evidence type="ECO:0000259" key="5">
    <source>
        <dbReference type="PROSITE" id="PS51720"/>
    </source>
</evidence>
<evidence type="ECO:0000256" key="3">
    <source>
        <dbReference type="ARBA" id="ARBA00023134"/>
    </source>
</evidence>